<feature type="transmembrane region" description="Helical" evidence="1">
    <location>
        <begin position="98"/>
        <end position="122"/>
    </location>
</feature>
<dbReference type="Proteomes" id="UP000512286">
    <property type="component" value="Chromosome"/>
</dbReference>
<protein>
    <submittedName>
        <fullName evidence="2">ECF transporter S component</fullName>
    </submittedName>
</protein>
<proteinExistence type="predicted"/>
<feature type="transmembrane region" description="Helical" evidence="1">
    <location>
        <begin position="6"/>
        <end position="29"/>
    </location>
</feature>
<evidence type="ECO:0000256" key="1">
    <source>
        <dbReference type="SAM" id="Phobius"/>
    </source>
</evidence>
<keyword evidence="1" id="KW-0472">Membrane</keyword>
<sequence>MKNNNTFKIVIMALGVVFNIAGGFIAVGLKLPIYLDTIGTFMSAFFFGPIAGVLTGAVTSIINGVSFDPVSLYFMPVQIIIGLTSGLLYKKGLFKGKLAVLGTLVVTLIGSVMASLIAAYVFGGITSSGSSFIVMYLKEAGVNVVAGVFSTQIISDILDKAIAVALVLKIIDIIPKGLKERSYGEI</sequence>
<evidence type="ECO:0000313" key="2">
    <source>
        <dbReference type="EMBL" id="QLY79081.1"/>
    </source>
</evidence>
<feature type="transmembrane region" description="Helical" evidence="1">
    <location>
        <begin position="70"/>
        <end position="89"/>
    </location>
</feature>
<dbReference type="InterPro" id="IPR024529">
    <property type="entry name" value="ECF_trnsprt_substrate-spec"/>
</dbReference>
<gene>
    <name evidence="2" type="ORF">HZF06_18635</name>
</gene>
<dbReference type="Pfam" id="PF12822">
    <property type="entry name" value="ECF_trnsprt"/>
    <property type="match status" value="1"/>
</dbReference>
<name>A0A7D6ZFN9_9CLOT</name>
<feature type="transmembrane region" description="Helical" evidence="1">
    <location>
        <begin position="41"/>
        <end position="64"/>
    </location>
</feature>
<dbReference type="GO" id="GO:0022857">
    <property type="term" value="F:transmembrane transporter activity"/>
    <property type="evidence" value="ECO:0007669"/>
    <property type="project" value="InterPro"/>
</dbReference>
<accession>A0A7D6ZFN9</accession>
<dbReference type="Gene3D" id="1.10.1760.20">
    <property type="match status" value="1"/>
</dbReference>
<dbReference type="RefSeq" id="WP_181601304.1">
    <property type="nucleotide sequence ID" value="NZ_CP059378.1"/>
</dbReference>
<evidence type="ECO:0000313" key="3">
    <source>
        <dbReference type="Proteomes" id="UP000512286"/>
    </source>
</evidence>
<keyword evidence="1" id="KW-0812">Transmembrane</keyword>
<dbReference type="KEGG" id="cint:HZF06_18635"/>
<keyword evidence="1" id="KW-1133">Transmembrane helix</keyword>
<dbReference type="AlphaFoldDB" id="A0A7D6ZFN9"/>
<reference evidence="2 3" key="1">
    <citation type="submission" date="2020-07" db="EMBL/GenBank/DDBJ databases">
        <title>Electron transfer.</title>
        <authorList>
            <person name="Huang L."/>
            <person name="Liu X."/>
            <person name="Zhou S."/>
        </authorList>
    </citation>
    <scope>NUCLEOTIDE SEQUENCE [LARGE SCALE GENOMIC DNA]</scope>
    <source>
        <strain evidence="2 3">Lx1</strain>
    </source>
</reference>
<dbReference type="EMBL" id="CP059378">
    <property type="protein sequence ID" value="QLY79081.1"/>
    <property type="molecule type" value="Genomic_DNA"/>
</dbReference>
<organism evidence="2 3">
    <name type="scientific">Clostridium intestinale</name>
    <dbReference type="NCBI Taxonomy" id="36845"/>
    <lineage>
        <taxon>Bacteria</taxon>
        <taxon>Bacillati</taxon>
        <taxon>Bacillota</taxon>
        <taxon>Clostridia</taxon>
        <taxon>Eubacteriales</taxon>
        <taxon>Clostridiaceae</taxon>
        <taxon>Clostridium</taxon>
    </lineage>
</organism>